<comment type="caution">
    <text evidence="2">The sequence shown here is derived from an EMBL/GenBank/DDBJ whole genome shotgun (WGS) entry which is preliminary data.</text>
</comment>
<name>A0A2M8L7E1_9BACT</name>
<dbReference type="Proteomes" id="UP000231579">
    <property type="component" value="Unassembled WGS sequence"/>
</dbReference>
<dbReference type="PANTHER" id="PTHR12526">
    <property type="entry name" value="GLYCOSYLTRANSFERASE"/>
    <property type="match status" value="1"/>
</dbReference>
<sequence>MAGIVLKRLIKIKKVVFYTVDYSPVRFKQGALDWLYRQIDRLALQGADFVWSNNRRVAALRRRQGLPARKSLLVPNGVTLKSIPQVKRQKNPAIVKLVFQGHLTKVKGAWEVIEALARVNQRHHCWQLTIIGSGPFESDLRRLAARKHLTQKINFLGHLPNQTVLEKMVKYDVGIALYNEAESYTRYCDPVKVKEYLAGGLAVLMTDVPYVAQLIRRQNLGLVIKPGDAAALRQAFAKLLTCPKNLAVWQRNARETAPAFDWTVIFDQAFIKMKPKHKL</sequence>
<dbReference type="EMBL" id="PFEM01000017">
    <property type="protein sequence ID" value="PJE70160.1"/>
    <property type="molecule type" value="Genomic_DNA"/>
</dbReference>
<accession>A0A2M8L7E1</accession>
<dbReference type="GO" id="GO:0016757">
    <property type="term" value="F:glycosyltransferase activity"/>
    <property type="evidence" value="ECO:0007669"/>
    <property type="project" value="InterPro"/>
</dbReference>
<gene>
    <name evidence="2" type="ORF">COU97_01190</name>
</gene>
<dbReference type="SUPFAM" id="SSF53756">
    <property type="entry name" value="UDP-Glycosyltransferase/glycogen phosphorylase"/>
    <property type="match status" value="1"/>
</dbReference>
<evidence type="ECO:0000313" key="2">
    <source>
        <dbReference type="EMBL" id="PJE70160.1"/>
    </source>
</evidence>
<dbReference type="CDD" id="cd03801">
    <property type="entry name" value="GT4_PimA-like"/>
    <property type="match status" value="1"/>
</dbReference>
<proteinExistence type="predicted"/>
<organism evidence="2 3">
    <name type="scientific">Candidatus Shapirobacteria bacterium CG10_big_fil_rev_8_21_14_0_10_48_15</name>
    <dbReference type="NCBI Taxonomy" id="1974484"/>
    <lineage>
        <taxon>Bacteria</taxon>
        <taxon>Candidatus Shapironibacteriota</taxon>
    </lineage>
</organism>
<dbReference type="Gene3D" id="3.40.50.2000">
    <property type="entry name" value="Glycogen Phosphorylase B"/>
    <property type="match status" value="2"/>
</dbReference>
<evidence type="ECO:0000313" key="3">
    <source>
        <dbReference type="Proteomes" id="UP000231579"/>
    </source>
</evidence>
<reference evidence="3" key="1">
    <citation type="submission" date="2017-09" db="EMBL/GenBank/DDBJ databases">
        <title>Depth-based differentiation of microbial function through sediment-hosted aquifers and enrichment of novel symbionts in the deep terrestrial subsurface.</title>
        <authorList>
            <person name="Probst A.J."/>
            <person name="Ladd B."/>
            <person name="Jarett J.K."/>
            <person name="Geller-Mcgrath D.E."/>
            <person name="Sieber C.M.K."/>
            <person name="Emerson J.B."/>
            <person name="Anantharaman K."/>
            <person name="Thomas B.C."/>
            <person name="Malmstrom R."/>
            <person name="Stieglmeier M."/>
            <person name="Klingl A."/>
            <person name="Woyke T."/>
            <person name="Ryan C.M."/>
            <person name="Banfield J.F."/>
        </authorList>
    </citation>
    <scope>NUCLEOTIDE SEQUENCE [LARGE SCALE GENOMIC DNA]</scope>
</reference>
<dbReference type="AlphaFoldDB" id="A0A2M8L7E1"/>
<dbReference type="PANTHER" id="PTHR12526:SF630">
    <property type="entry name" value="GLYCOSYLTRANSFERASE"/>
    <property type="match status" value="1"/>
</dbReference>
<protein>
    <recommendedName>
        <fullName evidence="1">Glycosyl transferase family 1 domain-containing protein</fullName>
    </recommendedName>
</protein>
<dbReference type="InterPro" id="IPR001296">
    <property type="entry name" value="Glyco_trans_1"/>
</dbReference>
<feature type="domain" description="Glycosyl transferase family 1" evidence="1">
    <location>
        <begin position="96"/>
        <end position="255"/>
    </location>
</feature>
<evidence type="ECO:0000259" key="1">
    <source>
        <dbReference type="Pfam" id="PF00534"/>
    </source>
</evidence>
<dbReference type="Pfam" id="PF00534">
    <property type="entry name" value="Glycos_transf_1"/>
    <property type="match status" value="1"/>
</dbReference>